<gene>
    <name evidence="1" type="primary">AlNc14C226G9211</name>
    <name evidence="1" type="ORF">ALNC14_103350</name>
</gene>
<proteinExistence type="predicted"/>
<accession>F0WS73</accession>
<reference evidence="1" key="1">
    <citation type="journal article" date="2011" name="PLoS Biol.">
        <title>Gene gain and loss during evolution of obligate parasitism in the white rust pathogen of Arabidopsis thaliana.</title>
        <authorList>
            <person name="Kemen E."/>
            <person name="Gardiner A."/>
            <person name="Schultz-Larsen T."/>
            <person name="Kemen A.C."/>
            <person name="Balmuth A.L."/>
            <person name="Robert-Seilaniantz A."/>
            <person name="Bailey K."/>
            <person name="Holub E."/>
            <person name="Studholme D.J."/>
            <person name="Maclean D."/>
            <person name="Jones J.D."/>
        </authorList>
    </citation>
    <scope>NUCLEOTIDE SEQUENCE</scope>
</reference>
<dbReference type="EMBL" id="FR824271">
    <property type="protein sequence ID" value="CCA24191.1"/>
    <property type="molecule type" value="Genomic_DNA"/>
</dbReference>
<name>F0WS73_9STRA</name>
<organism evidence="1">
    <name type="scientific">Albugo laibachii Nc14</name>
    <dbReference type="NCBI Taxonomy" id="890382"/>
    <lineage>
        <taxon>Eukaryota</taxon>
        <taxon>Sar</taxon>
        <taxon>Stramenopiles</taxon>
        <taxon>Oomycota</taxon>
        <taxon>Peronosporomycetes</taxon>
        <taxon>Albuginales</taxon>
        <taxon>Albuginaceae</taxon>
        <taxon>Albugo</taxon>
    </lineage>
</organism>
<dbReference type="AlphaFoldDB" id="F0WS73"/>
<reference evidence="1" key="2">
    <citation type="submission" date="2011-02" db="EMBL/GenBank/DDBJ databases">
        <authorList>
            <person name="MacLean D."/>
        </authorList>
    </citation>
    <scope>NUCLEOTIDE SEQUENCE</scope>
</reference>
<dbReference type="HOGENOM" id="CLU_1411121_0_0_1"/>
<protein>
    <submittedName>
        <fullName evidence="1">AlNc14C226G9211 protein</fullName>
    </submittedName>
</protein>
<sequence length="193" mass="22061">MIQLGIRKRLSGIKRLARCFRVCPTEEKLKAGNSGRRKKQGRMLKSFCSKIRLCFAKIKLNSGSLNGQSEFCCCWEPLVTSYSLRFGDVEVSNNPVADLTSSSTRDTQCTQPDSLHLRDSLVASFRCNEFSSQENGICQNCQRTFRRRWSHFQEFCNLDCKTAFRLRHSATSPSIYSSIDLSFSYSYAILQSF</sequence>
<evidence type="ECO:0000313" key="1">
    <source>
        <dbReference type="EMBL" id="CCA24191.1"/>
    </source>
</evidence>